<evidence type="ECO:0000256" key="1">
    <source>
        <dbReference type="SAM" id="Phobius"/>
    </source>
</evidence>
<dbReference type="PANTHER" id="PTHR11328">
    <property type="entry name" value="MAJOR FACILITATOR SUPERFAMILY DOMAIN-CONTAINING PROTEIN"/>
    <property type="match status" value="1"/>
</dbReference>
<feature type="transmembrane region" description="Helical" evidence="1">
    <location>
        <begin position="91"/>
        <end position="112"/>
    </location>
</feature>
<feature type="transmembrane region" description="Helical" evidence="1">
    <location>
        <begin position="276"/>
        <end position="293"/>
    </location>
</feature>
<feature type="transmembrane region" description="Helical" evidence="1">
    <location>
        <begin position="328"/>
        <end position="353"/>
    </location>
</feature>
<dbReference type="AlphaFoldDB" id="A0A558B6B3"/>
<dbReference type="GO" id="GO:0015293">
    <property type="term" value="F:symporter activity"/>
    <property type="evidence" value="ECO:0007669"/>
    <property type="project" value="InterPro"/>
</dbReference>
<feature type="transmembrane region" description="Helical" evidence="1">
    <location>
        <begin position="157"/>
        <end position="178"/>
    </location>
</feature>
<evidence type="ECO:0000313" key="3">
    <source>
        <dbReference type="Proteomes" id="UP000320011"/>
    </source>
</evidence>
<proteinExistence type="predicted"/>
<gene>
    <name evidence="2" type="ORF">FNH05_27895</name>
</gene>
<name>A0A558B6B3_9PSEU</name>
<feature type="transmembrane region" description="Helical" evidence="1">
    <location>
        <begin position="190"/>
        <end position="209"/>
    </location>
</feature>
<dbReference type="Gene3D" id="1.20.1250.20">
    <property type="entry name" value="MFS general substrate transporter like domains"/>
    <property type="match status" value="2"/>
</dbReference>
<keyword evidence="1" id="KW-0472">Membrane</keyword>
<dbReference type="OrthoDB" id="3717977at2"/>
<dbReference type="SUPFAM" id="SSF103473">
    <property type="entry name" value="MFS general substrate transporter"/>
    <property type="match status" value="1"/>
</dbReference>
<protein>
    <submittedName>
        <fullName evidence="2">MFS transporter</fullName>
    </submittedName>
</protein>
<sequence>MPGPQTAEHTAPVRAGARELAAYATGSLGMGVWVTVPGLLLLYFLTHTLGVSPFLAGLTLLVPKIADAVAHPLLGALSDRQARAAGHRRGLLRWGLLLPVALVAMFSVPAPLTGFTAALWVGAWFVAGNLLFASFQVPYLATPADLRIGYHERTRVFLVRMLVLTAGLLGAGVVAPALVAQGGRAGYTRMAVLLAVVMVFSGLIALGGVRGLTARCGFRSPGPGHAGLGDIRSAWRDRDFRALVLSYLCTVTTTHLFLAALPFYTEYVRHDGRSTAGFMAGFLAPALVAGPAWRWLSRRIGKQRALLAAQAVFVAGCLALLAGDRLGVGFTTGVVVALGVAFAGLQLLAFSMVPDAVAAARGRGSAAAGAYNGVWTATEATGTAIGPYLYSAVLALGGFVSTTGGHGTGQSPAALTAVLVGFTAVPAVLMVVAWLFQSRCRLDRHAAELA</sequence>
<reference evidence="2 3" key="1">
    <citation type="submission" date="2019-07" db="EMBL/GenBank/DDBJ databases">
        <authorList>
            <person name="Duangmal K."/>
            <person name="Teo W.F.A."/>
        </authorList>
    </citation>
    <scope>NUCLEOTIDE SEQUENCE [LARGE SCALE GENOMIC DNA]</scope>
    <source>
        <strain evidence="2 3">TBRC 6029</strain>
    </source>
</reference>
<dbReference type="PANTHER" id="PTHR11328:SF24">
    <property type="entry name" value="MAJOR FACILITATOR SUPERFAMILY (MFS) PROFILE DOMAIN-CONTAINING PROTEIN"/>
    <property type="match status" value="1"/>
</dbReference>
<dbReference type="InterPro" id="IPR036259">
    <property type="entry name" value="MFS_trans_sf"/>
</dbReference>
<dbReference type="EMBL" id="VJWX01000377">
    <property type="protein sequence ID" value="TVT32055.1"/>
    <property type="molecule type" value="Genomic_DNA"/>
</dbReference>
<dbReference type="RefSeq" id="WP_144591826.1">
    <property type="nucleotide sequence ID" value="NZ_VJWX01000377.1"/>
</dbReference>
<dbReference type="Proteomes" id="UP000320011">
    <property type="component" value="Unassembled WGS sequence"/>
</dbReference>
<feature type="transmembrane region" description="Helical" evidence="1">
    <location>
        <begin position="118"/>
        <end position="137"/>
    </location>
</feature>
<reference evidence="2 3" key="2">
    <citation type="submission" date="2019-08" db="EMBL/GenBank/DDBJ databases">
        <title>Amycolatopsis acidicola sp. nov., isolated from peat swamp forest soil.</title>
        <authorList>
            <person name="Srisuk N."/>
        </authorList>
    </citation>
    <scope>NUCLEOTIDE SEQUENCE [LARGE SCALE GENOMIC DNA]</scope>
    <source>
        <strain evidence="2 3">TBRC 6029</strain>
    </source>
</reference>
<dbReference type="Pfam" id="PF13347">
    <property type="entry name" value="MFS_2"/>
    <property type="match status" value="1"/>
</dbReference>
<feature type="transmembrane region" description="Helical" evidence="1">
    <location>
        <begin position="305"/>
        <end position="322"/>
    </location>
</feature>
<dbReference type="InterPro" id="IPR039672">
    <property type="entry name" value="MFS_2"/>
</dbReference>
<feature type="transmembrane region" description="Helical" evidence="1">
    <location>
        <begin position="51"/>
        <end position="70"/>
    </location>
</feature>
<comment type="caution">
    <text evidence="2">The sequence shown here is derived from an EMBL/GenBank/DDBJ whole genome shotgun (WGS) entry which is preliminary data.</text>
</comment>
<feature type="transmembrane region" description="Helical" evidence="1">
    <location>
        <begin position="20"/>
        <end position="45"/>
    </location>
</feature>
<feature type="transmembrane region" description="Helical" evidence="1">
    <location>
        <begin position="413"/>
        <end position="436"/>
    </location>
</feature>
<accession>A0A558B6B3</accession>
<feature type="transmembrane region" description="Helical" evidence="1">
    <location>
        <begin position="242"/>
        <end position="264"/>
    </location>
</feature>
<dbReference type="GO" id="GO:0005886">
    <property type="term" value="C:plasma membrane"/>
    <property type="evidence" value="ECO:0007669"/>
    <property type="project" value="TreeGrafter"/>
</dbReference>
<organism evidence="2 3">
    <name type="scientific">Amycolatopsis rhizosphaerae</name>
    <dbReference type="NCBI Taxonomy" id="2053003"/>
    <lineage>
        <taxon>Bacteria</taxon>
        <taxon>Bacillati</taxon>
        <taxon>Actinomycetota</taxon>
        <taxon>Actinomycetes</taxon>
        <taxon>Pseudonocardiales</taxon>
        <taxon>Pseudonocardiaceae</taxon>
        <taxon>Amycolatopsis</taxon>
    </lineage>
</organism>
<keyword evidence="1" id="KW-0812">Transmembrane</keyword>
<keyword evidence="3" id="KW-1185">Reference proteome</keyword>
<keyword evidence="1" id="KW-1133">Transmembrane helix</keyword>
<evidence type="ECO:0000313" key="2">
    <source>
        <dbReference type="EMBL" id="TVT32055.1"/>
    </source>
</evidence>
<dbReference type="GO" id="GO:0008643">
    <property type="term" value="P:carbohydrate transport"/>
    <property type="evidence" value="ECO:0007669"/>
    <property type="project" value="InterPro"/>
</dbReference>